<proteinExistence type="inferred from homology"/>
<evidence type="ECO:0000256" key="3">
    <source>
        <dbReference type="ARBA" id="ARBA00022448"/>
    </source>
</evidence>
<keyword evidence="15" id="KW-1185">Reference proteome</keyword>
<accession>A0A2M9A726</accession>
<dbReference type="HAMAP" id="MF_01465">
    <property type="entry name" value="SecY"/>
    <property type="match status" value="1"/>
</dbReference>
<feature type="transmembrane region" description="Helical" evidence="10">
    <location>
        <begin position="318"/>
        <end position="341"/>
    </location>
</feature>
<dbReference type="InterPro" id="IPR023201">
    <property type="entry name" value="SecY_dom_sf"/>
</dbReference>
<feature type="transmembrane region" description="Helical" evidence="10">
    <location>
        <begin position="75"/>
        <end position="102"/>
    </location>
</feature>
<evidence type="ECO:0000256" key="12">
    <source>
        <dbReference type="RuleBase" id="RU003484"/>
    </source>
</evidence>
<evidence type="ECO:0000256" key="4">
    <source>
        <dbReference type="ARBA" id="ARBA00022692"/>
    </source>
</evidence>
<dbReference type="PRINTS" id="PR00303">
    <property type="entry name" value="SECYTRNLCASE"/>
</dbReference>
<gene>
    <name evidence="10" type="primary">secY</name>
    <name evidence="14" type="ORF">BGX16_1491</name>
</gene>
<evidence type="ECO:0000256" key="1">
    <source>
        <dbReference type="ARBA" id="ARBA00004141"/>
    </source>
</evidence>
<dbReference type="PROSITE" id="PS00756">
    <property type="entry name" value="SECY_2"/>
    <property type="match status" value="1"/>
</dbReference>
<evidence type="ECO:0000256" key="8">
    <source>
        <dbReference type="ARBA" id="ARBA00023136"/>
    </source>
</evidence>
<evidence type="ECO:0000256" key="10">
    <source>
        <dbReference type="HAMAP-Rule" id="MF_01465"/>
    </source>
</evidence>
<dbReference type="OrthoDB" id="9809248at2"/>
<dbReference type="Gene3D" id="1.10.3370.10">
    <property type="entry name" value="SecY subunit domain"/>
    <property type="match status" value="1"/>
</dbReference>
<evidence type="ECO:0000256" key="13">
    <source>
        <dbReference type="RuleBase" id="RU004349"/>
    </source>
</evidence>
<comment type="subunit">
    <text evidence="10">Component of the Sec protein translocase complex. Heterotrimer consisting of SecY, SecE and SecG subunits. The heterotrimers can form oligomers, although 1 heterotrimer is thought to be able to translocate proteins. Interacts with the ribosome. Interacts with SecDF, and other proteins may be involved. Interacts with SecA.</text>
</comment>
<comment type="caution">
    <text evidence="10">Lacks conserved residue(s) required for the propagation of feature annotation.</text>
</comment>
<feature type="transmembrane region" description="Helical" evidence="10">
    <location>
        <begin position="406"/>
        <end position="426"/>
    </location>
</feature>
<dbReference type="GO" id="GO:0005886">
    <property type="term" value="C:plasma membrane"/>
    <property type="evidence" value="ECO:0007669"/>
    <property type="project" value="UniProtKB-SubCell"/>
</dbReference>
<dbReference type="PROSITE" id="PS00755">
    <property type="entry name" value="SECY_1"/>
    <property type="match status" value="1"/>
</dbReference>
<evidence type="ECO:0000256" key="5">
    <source>
        <dbReference type="ARBA" id="ARBA00022927"/>
    </source>
</evidence>
<evidence type="ECO:0000256" key="11">
    <source>
        <dbReference type="RuleBase" id="RU000537"/>
    </source>
</evidence>
<keyword evidence="8 10" id="KW-0472">Membrane</keyword>
<dbReference type="GO" id="GO:0006605">
    <property type="term" value="P:protein targeting"/>
    <property type="evidence" value="ECO:0007669"/>
    <property type="project" value="UniProtKB-UniRule"/>
</dbReference>
<dbReference type="Proteomes" id="UP000231134">
    <property type="component" value="Unassembled WGS sequence"/>
</dbReference>
<comment type="similarity">
    <text evidence="2 10 13">Belongs to the SecY/SEC61-alpha family.</text>
</comment>
<keyword evidence="4 10" id="KW-0812">Transmembrane</keyword>
<evidence type="ECO:0000256" key="9">
    <source>
        <dbReference type="ARBA" id="ARBA00039733"/>
    </source>
</evidence>
<reference evidence="14 15" key="1">
    <citation type="submission" date="2017-11" db="EMBL/GenBank/DDBJ databases">
        <title>Animal gut microbial communities from fecal samples from Wisconsin, USA.</title>
        <authorList>
            <person name="Neumann A."/>
        </authorList>
    </citation>
    <scope>NUCLEOTIDE SEQUENCE [LARGE SCALE GENOMIC DNA]</scope>
    <source>
        <strain evidence="14 15">UWS3</strain>
    </source>
</reference>
<keyword evidence="3 10" id="KW-0813">Transport</keyword>
<dbReference type="AlphaFoldDB" id="A0A2M9A726"/>
<keyword evidence="5 10" id="KW-0653">Protein transport</keyword>
<protein>
    <recommendedName>
        <fullName evidence="9 10">Protein translocase subunit SecY</fullName>
    </recommendedName>
</protein>
<organism evidence="14 15">
    <name type="scientific">Hallerella succinigenes</name>
    <dbReference type="NCBI Taxonomy" id="1896222"/>
    <lineage>
        <taxon>Bacteria</taxon>
        <taxon>Pseudomonadati</taxon>
        <taxon>Fibrobacterota</taxon>
        <taxon>Fibrobacteria</taxon>
        <taxon>Fibrobacterales</taxon>
        <taxon>Fibrobacteraceae</taxon>
        <taxon>Hallerella</taxon>
    </lineage>
</organism>
<dbReference type="InterPro" id="IPR026593">
    <property type="entry name" value="SecY"/>
</dbReference>
<dbReference type="GO" id="GO:0065002">
    <property type="term" value="P:intracellular protein transmembrane transport"/>
    <property type="evidence" value="ECO:0007669"/>
    <property type="project" value="UniProtKB-UniRule"/>
</dbReference>
<feature type="transmembrane region" description="Helical" evidence="10">
    <location>
        <begin position="198"/>
        <end position="216"/>
    </location>
</feature>
<dbReference type="InterPro" id="IPR030659">
    <property type="entry name" value="SecY_CS"/>
</dbReference>
<feature type="transmembrane region" description="Helical" evidence="10">
    <location>
        <begin position="166"/>
        <end position="186"/>
    </location>
</feature>
<keyword evidence="10" id="KW-1003">Cell membrane</keyword>
<name>A0A2M9A726_9BACT</name>
<dbReference type="RefSeq" id="WP_100425474.1">
    <property type="nucleotide sequence ID" value="NZ_JAQXKX010000028.1"/>
</dbReference>
<comment type="function">
    <text evidence="10 11">The central subunit of the protein translocation channel SecYEG. Consists of two halves formed by TMs 1-5 and 6-10. These two domains form a lateral gate at the front which open onto the bilayer between TMs 2 and 7, and are clamped together by SecE at the back. The channel is closed by both a pore ring composed of hydrophobic SecY resides and a short helix (helix 2A) on the extracellular side of the membrane which forms a plug. The plug probably moves laterally to allow the channel to open. The ring and the pore may move independently.</text>
</comment>
<feature type="transmembrane region" description="Helical" evidence="10">
    <location>
        <begin position="122"/>
        <end position="146"/>
    </location>
</feature>
<evidence type="ECO:0000256" key="7">
    <source>
        <dbReference type="ARBA" id="ARBA00023010"/>
    </source>
</evidence>
<dbReference type="SUPFAM" id="SSF103491">
    <property type="entry name" value="Preprotein translocase SecY subunit"/>
    <property type="match status" value="1"/>
</dbReference>
<feature type="transmembrane region" description="Helical" evidence="10">
    <location>
        <begin position="228"/>
        <end position="249"/>
    </location>
</feature>
<dbReference type="GO" id="GO:0043952">
    <property type="term" value="P:protein transport by the Sec complex"/>
    <property type="evidence" value="ECO:0007669"/>
    <property type="project" value="UniProtKB-UniRule"/>
</dbReference>
<dbReference type="Pfam" id="PF00344">
    <property type="entry name" value="SecY"/>
    <property type="match status" value="1"/>
</dbReference>
<feature type="transmembrane region" description="Helical" evidence="10">
    <location>
        <begin position="285"/>
        <end position="306"/>
    </location>
</feature>
<feature type="transmembrane region" description="Helical" evidence="10">
    <location>
        <begin position="378"/>
        <end position="400"/>
    </location>
</feature>
<dbReference type="InterPro" id="IPR002208">
    <property type="entry name" value="SecY/SEC61-alpha"/>
</dbReference>
<dbReference type="NCBIfam" id="TIGR00967">
    <property type="entry name" value="3a0501s007"/>
    <property type="match status" value="1"/>
</dbReference>
<evidence type="ECO:0000313" key="15">
    <source>
        <dbReference type="Proteomes" id="UP000231134"/>
    </source>
</evidence>
<sequence length="453" mass="49282">MEALKKAIDGFVNAFKMEDLRKRILFTLGLLIVYRIGSHITIPGVDATVLAEYFRNSNNMFGLYDSFTGGAFAKATVFALGIMPYISASIIIQLMGSVIPAIQMLQKEGQEGRAKLNQYTRYFTVLLGALQGWGVAVWLSSLKISTATGTGVSVLTDGFQSGLGNIGFRLLATLTFTTGTIFVMYLGERITAKGVGNGISLIIFAGIVGGLPRAFFRELEMFTEGIQPLAIEIFILAVVVAIIGFIVYVEQAVRRIPLQSPRRVVGRKVMGGQASYLPFKVNTAGVIPVIFASSIMFVPAIIASWMPNVSWAQTFASVFIPGHLTYSVIFAVLIIFFTYFYTAIQYNPTDIADNLKKSGGFIPGIRPGKKTAEYIDHILTRISLPGSIFLAVISVGPLHLKDALNMSFYIGGTSVLIVVGVALDTLRQLEAHLNTNNYAGFLKHGRIRGRMAS</sequence>
<evidence type="ECO:0000313" key="14">
    <source>
        <dbReference type="EMBL" id="PJJ41514.1"/>
    </source>
</evidence>
<dbReference type="PIRSF" id="PIRSF004557">
    <property type="entry name" value="SecY"/>
    <property type="match status" value="1"/>
</dbReference>
<dbReference type="PANTHER" id="PTHR10906">
    <property type="entry name" value="SECY/SEC61-ALPHA FAMILY MEMBER"/>
    <property type="match status" value="1"/>
</dbReference>
<keyword evidence="7 10" id="KW-0811">Translocation</keyword>
<evidence type="ECO:0000256" key="6">
    <source>
        <dbReference type="ARBA" id="ARBA00022989"/>
    </source>
</evidence>
<dbReference type="EMBL" id="PGEX01000001">
    <property type="protein sequence ID" value="PJJ41514.1"/>
    <property type="molecule type" value="Genomic_DNA"/>
</dbReference>
<keyword evidence="6 10" id="KW-1133">Transmembrane helix</keyword>
<comment type="caution">
    <text evidence="14">The sequence shown here is derived from an EMBL/GenBank/DDBJ whole genome shotgun (WGS) entry which is preliminary data.</text>
</comment>
<comment type="subcellular location">
    <subcellularLocation>
        <location evidence="10">Cell membrane</location>
        <topology evidence="10">Multi-pass membrane protein</topology>
    </subcellularLocation>
    <subcellularLocation>
        <location evidence="1 12">Membrane</location>
        <topology evidence="1 12">Multi-pass membrane protein</topology>
    </subcellularLocation>
</comment>
<evidence type="ECO:0000256" key="2">
    <source>
        <dbReference type="ARBA" id="ARBA00005751"/>
    </source>
</evidence>
<dbReference type="FunFam" id="1.10.3370.10:FF:000001">
    <property type="entry name" value="Preprotein translocase subunit SecY"/>
    <property type="match status" value="1"/>
</dbReference>